<dbReference type="EMBL" id="JANAVB010037823">
    <property type="protein sequence ID" value="KAJ6801549.1"/>
    <property type="molecule type" value="Genomic_DNA"/>
</dbReference>
<dbReference type="Proteomes" id="UP001140949">
    <property type="component" value="Unassembled WGS sequence"/>
</dbReference>
<dbReference type="EMBL" id="JANAVB010033616">
    <property type="protein sequence ID" value="KAJ6808119.1"/>
    <property type="molecule type" value="Genomic_DNA"/>
</dbReference>
<comment type="caution">
    <text evidence="2">The sequence shown here is derived from an EMBL/GenBank/DDBJ whole genome shotgun (WGS) entry which is preliminary data.</text>
</comment>
<evidence type="ECO:0000313" key="2">
    <source>
        <dbReference type="EMBL" id="KAJ6801549.1"/>
    </source>
</evidence>
<proteinExistence type="predicted"/>
<gene>
    <name evidence="3" type="ORF">M6B38_168550</name>
    <name evidence="2" type="ORF">M6B38_197505</name>
</gene>
<dbReference type="AlphaFoldDB" id="A0AAX6EC86"/>
<organism evidence="2 4">
    <name type="scientific">Iris pallida</name>
    <name type="common">Sweet iris</name>
    <dbReference type="NCBI Taxonomy" id="29817"/>
    <lineage>
        <taxon>Eukaryota</taxon>
        <taxon>Viridiplantae</taxon>
        <taxon>Streptophyta</taxon>
        <taxon>Embryophyta</taxon>
        <taxon>Tracheophyta</taxon>
        <taxon>Spermatophyta</taxon>
        <taxon>Magnoliopsida</taxon>
        <taxon>Liliopsida</taxon>
        <taxon>Asparagales</taxon>
        <taxon>Iridaceae</taxon>
        <taxon>Iridoideae</taxon>
        <taxon>Irideae</taxon>
        <taxon>Iris</taxon>
    </lineage>
</organism>
<feature type="region of interest" description="Disordered" evidence="1">
    <location>
        <begin position="1"/>
        <end position="51"/>
    </location>
</feature>
<protein>
    <submittedName>
        <fullName evidence="2">Pollen-specific leucine-rich repeat extensin-like protein 3</fullName>
    </submittedName>
</protein>
<evidence type="ECO:0000313" key="3">
    <source>
        <dbReference type="EMBL" id="KAJ6808119.1"/>
    </source>
</evidence>
<reference evidence="2" key="1">
    <citation type="journal article" date="2023" name="GigaByte">
        <title>Genome assembly of the bearded iris, Iris pallida Lam.</title>
        <authorList>
            <person name="Bruccoleri R.E."/>
            <person name="Oakeley E.J."/>
            <person name="Faust A.M.E."/>
            <person name="Altorfer M."/>
            <person name="Dessus-Babus S."/>
            <person name="Burckhardt D."/>
            <person name="Oertli M."/>
            <person name="Naumann U."/>
            <person name="Petersen F."/>
            <person name="Wong J."/>
        </authorList>
    </citation>
    <scope>NUCLEOTIDE SEQUENCE</scope>
    <source>
        <strain evidence="2">GSM-AAB239-AS_SAM_17_03QT</strain>
    </source>
</reference>
<reference evidence="2" key="2">
    <citation type="submission" date="2023-04" db="EMBL/GenBank/DDBJ databases">
        <authorList>
            <person name="Bruccoleri R.E."/>
            <person name="Oakeley E.J."/>
            <person name="Faust A.-M."/>
            <person name="Dessus-Babus S."/>
            <person name="Altorfer M."/>
            <person name="Burckhardt D."/>
            <person name="Oertli M."/>
            <person name="Naumann U."/>
            <person name="Petersen F."/>
            <person name="Wong J."/>
        </authorList>
    </citation>
    <scope>NUCLEOTIDE SEQUENCE</scope>
    <source>
        <strain evidence="2">GSM-AAB239-AS_SAM_17_03QT</strain>
        <tissue evidence="2">Leaf</tissue>
    </source>
</reference>
<evidence type="ECO:0000313" key="4">
    <source>
        <dbReference type="Proteomes" id="UP001140949"/>
    </source>
</evidence>
<name>A0AAX6EC86_IRIPA</name>
<sequence>MAPMTRGAARRLKKTVNAEVAPPTVEEEVAPVASETGSSIHPAPVASETESSLDAVLARDDISPRAKNLAFSRWMRERITERLREQRGSH</sequence>
<evidence type="ECO:0000256" key="1">
    <source>
        <dbReference type="SAM" id="MobiDB-lite"/>
    </source>
</evidence>
<keyword evidence="4" id="KW-1185">Reference proteome</keyword>
<accession>A0AAX6EC86</accession>